<feature type="compositionally biased region" description="Polar residues" evidence="4">
    <location>
        <begin position="1947"/>
        <end position="1966"/>
    </location>
</feature>
<feature type="compositionally biased region" description="Low complexity" evidence="4">
    <location>
        <begin position="1014"/>
        <end position="1032"/>
    </location>
</feature>
<feature type="region of interest" description="Disordered" evidence="4">
    <location>
        <begin position="1767"/>
        <end position="1803"/>
    </location>
</feature>
<feature type="compositionally biased region" description="Basic and acidic residues" evidence="4">
    <location>
        <begin position="1659"/>
        <end position="1672"/>
    </location>
</feature>
<keyword evidence="3" id="KW-0175">Coiled coil</keyword>
<evidence type="ECO:0000256" key="3">
    <source>
        <dbReference type="ARBA" id="ARBA00023054"/>
    </source>
</evidence>
<feature type="compositionally biased region" description="Polar residues" evidence="4">
    <location>
        <begin position="702"/>
        <end position="812"/>
    </location>
</feature>
<protein>
    <recommendedName>
        <fullName evidence="5">FAM193 C-terminal domain-containing protein</fullName>
    </recommendedName>
</protein>
<feature type="region of interest" description="Disordered" evidence="4">
    <location>
        <begin position="1712"/>
        <end position="1755"/>
    </location>
</feature>
<evidence type="ECO:0000313" key="7">
    <source>
        <dbReference type="Proteomes" id="UP001209878"/>
    </source>
</evidence>
<accession>A0AAD9KGU3</accession>
<feature type="region of interest" description="Disordered" evidence="4">
    <location>
        <begin position="1984"/>
        <end position="2006"/>
    </location>
</feature>
<feature type="region of interest" description="Disordered" evidence="4">
    <location>
        <begin position="2150"/>
        <end position="2206"/>
    </location>
</feature>
<feature type="compositionally biased region" description="Low complexity" evidence="4">
    <location>
        <begin position="1562"/>
        <end position="1571"/>
    </location>
</feature>
<proteinExistence type="inferred from homology"/>
<dbReference type="InterPro" id="IPR029717">
    <property type="entry name" value="FAM193"/>
</dbReference>
<dbReference type="Pfam" id="PF15914">
    <property type="entry name" value="FAM193_C"/>
    <property type="match status" value="1"/>
</dbReference>
<gene>
    <name evidence="6" type="ORF">NP493_1120g01001</name>
</gene>
<feature type="region of interest" description="Disordered" evidence="4">
    <location>
        <begin position="2082"/>
        <end position="2138"/>
    </location>
</feature>
<evidence type="ECO:0000259" key="5">
    <source>
        <dbReference type="Pfam" id="PF15914"/>
    </source>
</evidence>
<comment type="caution">
    <text evidence="6">The sequence shown here is derived from an EMBL/GenBank/DDBJ whole genome shotgun (WGS) entry which is preliminary data.</text>
</comment>
<feature type="compositionally biased region" description="Basic and acidic residues" evidence="4">
    <location>
        <begin position="1733"/>
        <end position="1755"/>
    </location>
</feature>
<feature type="compositionally biased region" description="Acidic residues" evidence="4">
    <location>
        <begin position="1041"/>
        <end position="1074"/>
    </location>
</feature>
<feature type="compositionally biased region" description="Polar residues" evidence="4">
    <location>
        <begin position="676"/>
        <end position="695"/>
    </location>
</feature>
<feature type="compositionally biased region" description="Polar residues" evidence="4">
    <location>
        <begin position="1876"/>
        <end position="1899"/>
    </location>
</feature>
<evidence type="ECO:0000313" key="6">
    <source>
        <dbReference type="EMBL" id="KAK2170954.1"/>
    </source>
</evidence>
<comment type="similarity">
    <text evidence="1">Belongs to the FAM193 family.</text>
</comment>
<feature type="compositionally biased region" description="Basic and acidic residues" evidence="4">
    <location>
        <begin position="2168"/>
        <end position="2177"/>
    </location>
</feature>
<feature type="region of interest" description="Disordered" evidence="4">
    <location>
        <begin position="1535"/>
        <end position="1576"/>
    </location>
</feature>
<feature type="domain" description="FAM193 C-terminal" evidence="5">
    <location>
        <begin position="2205"/>
        <end position="2260"/>
    </location>
</feature>
<feature type="compositionally biased region" description="Polar residues" evidence="4">
    <location>
        <begin position="1984"/>
        <end position="1993"/>
    </location>
</feature>
<feature type="region of interest" description="Disordered" evidence="4">
    <location>
        <begin position="1600"/>
        <end position="1621"/>
    </location>
</feature>
<keyword evidence="7" id="KW-1185">Reference proteome</keyword>
<feature type="compositionally biased region" description="Low complexity" evidence="4">
    <location>
        <begin position="1608"/>
        <end position="1619"/>
    </location>
</feature>
<evidence type="ECO:0000256" key="2">
    <source>
        <dbReference type="ARBA" id="ARBA00022553"/>
    </source>
</evidence>
<feature type="compositionally biased region" description="Polar residues" evidence="4">
    <location>
        <begin position="331"/>
        <end position="669"/>
    </location>
</feature>
<dbReference type="PANTHER" id="PTHR15109">
    <property type="entry name" value="AGAP004327-PA"/>
    <property type="match status" value="1"/>
</dbReference>
<keyword evidence="2" id="KW-0597">Phosphoprotein</keyword>
<dbReference type="InterPro" id="IPR031802">
    <property type="entry name" value="FAM193_C"/>
</dbReference>
<feature type="region of interest" description="Disordered" evidence="4">
    <location>
        <begin position="1876"/>
        <end position="1972"/>
    </location>
</feature>
<feature type="region of interest" description="Disordered" evidence="4">
    <location>
        <begin position="331"/>
        <end position="904"/>
    </location>
</feature>
<feature type="compositionally biased region" description="Polar residues" evidence="4">
    <location>
        <begin position="2106"/>
        <end position="2128"/>
    </location>
</feature>
<evidence type="ECO:0000256" key="4">
    <source>
        <dbReference type="SAM" id="MobiDB-lite"/>
    </source>
</evidence>
<dbReference type="PANTHER" id="PTHR15109:SF4">
    <property type="entry name" value="FAM193 C-TERMINAL DOMAIN-CONTAINING PROTEIN"/>
    <property type="match status" value="1"/>
</dbReference>
<organism evidence="6 7">
    <name type="scientific">Ridgeia piscesae</name>
    <name type="common">Tubeworm</name>
    <dbReference type="NCBI Taxonomy" id="27915"/>
    <lineage>
        <taxon>Eukaryota</taxon>
        <taxon>Metazoa</taxon>
        <taxon>Spiralia</taxon>
        <taxon>Lophotrochozoa</taxon>
        <taxon>Annelida</taxon>
        <taxon>Polychaeta</taxon>
        <taxon>Sedentaria</taxon>
        <taxon>Canalipalpata</taxon>
        <taxon>Sabellida</taxon>
        <taxon>Siboglinidae</taxon>
        <taxon>Ridgeia</taxon>
    </lineage>
</organism>
<dbReference type="EMBL" id="JAODUO010001121">
    <property type="protein sequence ID" value="KAK2170954.1"/>
    <property type="molecule type" value="Genomic_DNA"/>
</dbReference>
<name>A0AAD9KGU3_RIDPI</name>
<feature type="compositionally biased region" description="Polar residues" evidence="4">
    <location>
        <begin position="1909"/>
        <end position="1932"/>
    </location>
</feature>
<feature type="region of interest" description="Disordered" evidence="4">
    <location>
        <begin position="1659"/>
        <end position="1682"/>
    </location>
</feature>
<feature type="compositionally biased region" description="Polar residues" evidence="4">
    <location>
        <begin position="845"/>
        <end position="903"/>
    </location>
</feature>
<feature type="compositionally biased region" description="Polar residues" evidence="4">
    <location>
        <begin position="1787"/>
        <end position="1799"/>
    </location>
</feature>
<feature type="region of interest" description="Disordered" evidence="4">
    <location>
        <begin position="1013"/>
        <end position="1080"/>
    </location>
</feature>
<evidence type="ECO:0000256" key="1">
    <source>
        <dbReference type="ARBA" id="ARBA00009689"/>
    </source>
</evidence>
<dbReference type="Proteomes" id="UP001209878">
    <property type="component" value="Unassembled WGS sequence"/>
</dbReference>
<feature type="compositionally biased region" description="Polar residues" evidence="4">
    <location>
        <begin position="819"/>
        <end position="838"/>
    </location>
</feature>
<sequence>MTQLMDADDVNEVIVPAFSSPNPFISGHQCLLCRCDRPHLPKQNGDVTAGEEGSDGGSSVSQLPPWVCHECRKTVEEEEKRTEIPMSALLEPDLRPVLPLLSEVGGSEPLTENGTLCQCKACTERRHIEVEQEREAQSLLHCWTELRHVIHCVYHQRALTPTSSDDAGNVAVSTADIEKAKEFVHRLCVRDPHKLFQRVDEQGQEYVLEVKKRLLHQLAIGSKTSAQQAKVFLAMLLDEYTNLCSTAKTLAVILAELEQLHLKQFHVTCEFYSKHLFHALIYMEEDIQNRLHMIIPQLSEQVSELTQSTADSEQVSELTQSAADSEQVSELTQSTADSEQVSELTQSAADSEQVSEMTQSAADSEQVSELHSLLQTVNSEQVSELTQSAADSEQVSELTQSTADSEQVSELTQSTADSEQVSELTQSAADSEQVSEMTQSAADSEQVSELTQSAADSEQVSELTQSTADSEQSAADSEQVSELTQSTADSEQVSELTQSAADSEQVSELTQSTADSEQVSELTQSAADSEQVSELTQSTADSEQVSELTQSTADSEQVSELTQSTADSEQVSELTQSTADSEQVSELTQSTANSEQVSGLTQSTADSEQVSELTQSTADSEQVSELTQSTANSEQVSGLTQSTADSEQVSELTQSAADSEQVSGLTQSTADREQVSELTQSAADSEQVSGLTQSTADREQVSELTQSTADSEQVSELTQSTADSEQVSELTQSTADSEQVSELTQSTADSEQVSELTQSTADSEQVSELTQSTADSEQVSELTQSAADSEQVSELTQSTADSEQVSELTQSTADREQVSELTQSAADSEQVSELTQSTADREQVSELTQSTADSEQVSELTQSTADSEQVSELTQSAADSEQVSELTQSTADSEQVSELTQSTADREQAVLTAKRKMLKEDWEFFKQQRKLLQQQQQQQQQEEQTKCSAASPSSSPHTCPCDECSISHMITCGIINPDLLDQLHQPGAAGDDSNCMAAQVKFPSELYTTLNVRPPSMSSTCSSSGSESPIIIDPERLTLPFDEDTLDLGEDELGEDEDSRSGNSDDESTADEDDTQRSRLDCAIVTTTSDVNREIHTLDKLDGLEHRAADLERAASYAASLQASNNTTFSCGFTQQPHTMASCECISCIFQPEAQQVRVTEESQCQCHACLQQQRQKQQQQQQHGVATETTLPQHFPVLPQPSNQALHLYPHIHGANIMQPLVAAAAAVTTLQPTQLAGQHPHPHPHPLLQPQLYELHSPLPQQQLVMKAVTSCVSATTATPTSHIHQQQLNHFGHYVDSKAVSNDKLYHACLGWDNATINGAHLMLSSQFNLPPSPPFANDVSLVTHSSTAVTLPEDQFASVVPTSTTPLFQQCSLATAPSTSSTSRQSGTQCGASVVFSAPVSGLDLRVPDTHAASVKRTLLNPSSQTMPIHNFTPDVCMKHNPFMYMTNHSSLTSTPHTTTISTSQPTAAAADGMTLSDDMIRSSGVTGTGCCDSIASMSHQDQMYALAHGRMQATGGTTKQMVNMSHVTRMQQQGCATAPQGVPAPRSAPPPHHHTHSVSTTASGHVDTNNISDVSSTAGSMCLEADSCAHNDDNCDSNDDSCSEQSSSTSTSNQKDGKYCDCCYCEFFGHSTPPTLPTSRNYAEMRDRLRLRLKQRNEARTEKDKETLTPASPPKNEIVDQRELDELLRFINGAKDDAALPVEVVMSQPPADNKATAKAAKRARQKQRKADEKAKKEAEEERQAKLERLRQLEQERAYQQLLKKKRSRHKEPEKTEAAGQVATPTTSSVPNGGTSCKVAAPGHKLRTVTVVSQAAWSEKPHQSIGAVITTNDQLRLSSPGVTTSCSPNCQASVKKSCQSVASTECKSLRSNDCTAAPCTSSQLAAKSRRPQPQQADRMKKVAGKNQQQPGGSTSISSNNVDNGSPKRTPSLKMKRSGDASDVQAQNRRNEQASHTAQTISRPQPCGQAKVSRQNCVAGSSTHKSSAVSNGPIASKSCTAANCTSGTGRGGVDNKNHHITSKDQTACLTHFMQQHQMGLFNTGPPAKMCHHTTDTTPSHSATNSVGRKKGFKLYQTMEPASHHPPTQLPIPSVTPRSGRPANCSNNPVGQRLDTGQSAQSSMANNHGPLSVSSPATFENHAWKLDKKAVPQKHQPPMTAAASRSKCDLERSPRTNEQNSGSINKNKKSRRKKPTEDLSSLDEIFLPKEDVENGELDEFEREIEEFKRFCLDSTPAEKREKVQVTMNMKDIFSKKKSGLLA</sequence>
<reference evidence="6" key="1">
    <citation type="journal article" date="2023" name="Mol. Biol. Evol.">
        <title>Third-Generation Sequencing Reveals the Adaptive Role of the Epigenome in Three Deep-Sea Polychaetes.</title>
        <authorList>
            <person name="Perez M."/>
            <person name="Aroh O."/>
            <person name="Sun Y."/>
            <person name="Lan Y."/>
            <person name="Juniper S.K."/>
            <person name="Young C.R."/>
            <person name="Angers B."/>
            <person name="Qian P.Y."/>
        </authorList>
    </citation>
    <scope>NUCLEOTIDE SEQUENCE</scope>
    <source>
        <strain evidence="6">R07B-5</strain>
    </source>
</reference>